<dbReference type="InterPro" id="IPR012340">
    <property type="entry name" value="NA-bd_OB-fold"/>
</dbReference>
<dbReference type="KEGG" id="mpaf:R5R33_11715"/>
<evidence type="ECO:0000259" key="4">
    <source>
        <dbReference type="PROSITE" id="PS51857"/>
    </source>
</evidence>
<dbReference type="InterPro" id="IPR010718">
    <property type="entry name" value="DUF1294"/>
</dbReference>
<dbReference type="GO" id="GO:0043488">
    <property type="term" value="P:regulation of mRNA stability"/>
    <property type="evidence" value="ECO:0007669"/>
    <property type="project" value="TreeGrafter"/>
</dbReference>
<feature type="domain" description="CSD" evidence="4">
    <location>
        <begin position="11"/>
        <end position="76"/>
    </location>
</feature>
<evidence type="ECO:0000313" key="6">
    <source>
        <dbReference type="Proteomes" id="UP001302477"/>
    </source>
</evidence>
<sequence>MSEKRSPAAGRVKGKIRTWNDDKGFGFIEPMLGGKQVFIHIKALGNRQRRPAVGEVVTYELSSDRQGRPCAVKAALAGDKPTSKPQAKRKSASTNSGNSRPLLVGLVFIGLVAASVTLGKLPPLVLLLYIGMSLLTYLFYYLDKSAARAGNWRTKESTLHLMSLLGGWPGAWLAQQKLRHKSRKQPFRFIFWLTVLANIGALVWLHTADGSAHLSMLLGSHSSFPF</sequence>
<dbReference type="AlphaFoldDB" id="A0AAU0MWN6"/>
<evidence type="ECO:0000256" key="2">
    <source>
        <dbReference type="SAM" id="MobiDB-lite"/>
    </source>
</evidence>
<feature type="region of interest" description="Disordered" evidence="2">
    <location>
        <begin position="75"/>
        <end position="96"/>
    </location>
</feature>
<dbReference type="EMBL" id="CP137555">
    <property type="protein sequence ID" value="WOX04407.1"/>
    <property type="molecule type" value="Genomic_DNA"/>
</dbReference>
<dbReference type="GO" id="GO:0003730">
    <property type="term" value="F:mRNA 3'-UTR binding"/>
    <property type="evidence" value="ECO:0007669"/>
    <property type="project" value="TreeGrafter"/>
</dbReference>
<keyword evidence="3" id="KW-0812">Transmembrane</keyword>
<keyword evidence="1" id="KW-0597">Phosphoprotein</keyword>
<dbReference type="PROSITE" id="PS51857">
    <property type="entry name" value="CSD_2"/>
    <property type="match status" value="1"/>
</dbReference>
<dbReference type="InterPro" id="IPR052069">
    <property type="entry name" value="Ca-reg_mRNA-binding_domain"/>
</dbReference>
<dbReference type="Proteomes" id="UP001302477">
    <property type="component" value="Chromosome"/>
</dbReference>
<dbReference type="CDD" id="cd04458">
    <property type="entry name" value="CSP_CDS"/>
    <property type="match status" value="1"/>
</dbReference>
<dbReference type="RefSeq" id="WP_318952886.1">
    <property type="nucleotide sequence ID" value="NZ_CP137555.1"/>
</dbReference>
<dbReference type="Pfam" id="PF00313">
    <property type="entry name" value="CSD"/>
    <property type="match status" value="1"/>
</dbReference>
<accession>A0AAU0MWN6</accession>
<gene>
    <name evidence="5" type="ORF">R5R33_11715</name>
</gene>
<keyword evidence="6" id="KW-1185">Reference proteome</keyword>
<dbReference type="SMART" id="SM00357">
    <property type="entry name" value="CSP"/>
    <property type="match status" value="1"/>
</dbReference>
<evidence type="ECO:0000256" key="3">
    <source>
        <dbReference type="SAM" id="Phobius"/>
    </source>
</evidence>
<organism evidence="5 6">
    <name type="scientific">Microbulbifer pacificus</name>
    <dbReference type="NCBI Taxonomy" id="407164"/>
    <lineage>
        <taxon>Bacteria</taxon>
        <taxon>Pseudomonadati</taxon>
        <taxon>Pseudomonadota</taxon>
        <taxon>Gammaproteobacteria</taxon>
        <taxon>Cellvibrionales</taxon>
        <taxon>Microbulbiferaceae</taxon>
        <taxon>Microbulbifer</taxon>
    </lineage>
</organism>
<dbReference type="GO" id="GO:0005829">
    <property type="term" value="C:cytosol"/>
    <property type="evidence" value="ECO:0007669"/>
    <property type="project" value="UniProtKB-ARBA"/>
</dbReference>
<keyword evidence="3" id="KW-0472">Membrane</keyword>
<name>A0AAU0MWN6_9GAMM</name>
<feature type="transmembrane region" description="Helical" evidence="3">
    <location>
        <begin position="189"/>
        <end position="207"/>
    </location>
</feature>
<dbReference type="InterPro" id="IPR002059">
    <property type="entry name" value="CSP_DNA-bd"/>
</dbReference>
<dbReference type="PANTHER" id="PTHR12962">
    <property type="entry name" value="CALCIUM-REGULATED HEAT STABLE PROTEIN CRHSP-24-RELATED"/>
    <property type="match status" value="1"/>
</dbReference>
<evidence type="ECO:0000256" key="1">
    <source>
        <dbReference type="ARBA" id="ARBA00022553"/>
    </source>
</evidence>
<dbReference type="SUPFAM" id="SSF50249">
    <property type="entry name" value="Nucleic acid-binding proteins"/>
    <property type="match status" value="1"/>
</dbReference>
<feature type="transmembrane region" description="Helical" evidence="3">
    <location>
        <begin position="99"/>
        <end position="118"/>
    </location>
</feature>
<dbReference type="Gene3D" id="2.40.50.140">
    <property type="entry name" value="Nucleic acid-binding proteins"/>
    <property type="match status" value="1"/>
</dbReference>
<dbReference type="InterPro" id="IPR011129">
    <property type="entry name" value="CSD"/>
</dbReference>
<reference evidence="5 6" key="1">
    <citation type="submission" date="2023-10" db="EMBL/GenBank/DDBJ databases">
        <title>Description of Microbulbifer bruguierae sp. nov., isolated from the sediments of mangrove plant Bruguiera sexangula and comparative genomic analyses of the genus Microbulbifer.</title>
        <authorList>
            <person name="Long M."/>
        </authorList>
    </citation>
    <scope>NUCLEOTIDE SEQUENCE [LARGE SCALE GENOMIC DNA]</scope>
    <source>
        <strain evidence="5 6">SPO729</strain>
    </source>
</reference>
<keyword evidence="3" id="KW-1133">Transmembrane helix</keyword>
<dbReference type="PRINTS" id="PR00050">
    <property type="entry name" value="COLDSHOCK"/>
</dbReference>
<dbReference type="PANTHER" id="PTHR12962:SF1">
    <property type="entry name" value="COLD SHOCK DOMAIN-CONTAINING PROTEIN CG9705"/>
    <property type="match status" value="1"/>
</dbReference>
<dbReference type="Pfam" id="PF06961">
    <property type="entry name" value="DUF1294"/>
    <property type="match status" value="1"/>
</dbReference>
<proteinExistence type="predicted"/>
<protein>
    <submittedName>
        <fullName evidence="5">DUF1294 domain-containing protein</fullName>
    </submittedName>
</protein>
<feature type="transmembrane region" description="Helical" evidence="3">
    <location>
        <begin position="124"/>
        <end position="142"/>
    </location>
</feature>
<evidence type="ECO:0000313" key="5">
    <source>
        <dbReference type="EMBL" id="WOX04407.1"/>
    </source>
</evidence>